<reference evidence="2 3" key="1">
    <citation type="journal article" date="2007" name="Virology">
        <title>Sequence and annotation of the 314-kb MT325 and the 321-kb FR483 viruses that infect Chlorella Pbi.</title>
        <authorList>
            <person name="Fitzgerald L.A."/>
            <person name="Graves M.V."/>
            <person name="Li X."/>
            <person name="Feldblyum T."/>
            <person name="Hartigan J."/>
            <person name="Van Etten J.L."/>
        </authorList>
    </citation>
    <scope>NUCLEOTIDE SEQUENCE [LARGE SCALE GENOMIC DNA]</scope>
    <source>
        <strain evidence="2 3">MT325</strain>
    </source>
</reference>
<dbReference type="EMBL" id="DQ491001">
    <property type="protein sequence ID" value="ABT14366.1"/>
    <property type="molecule type" value="Genomic_DNA"/>
</dbReference>
<evidence type="ECO:0000313" key="3">
    <source>
        <dbReference type="Proteomes" id="UP000246715"/>
    </source>
</evidence>
<dbReference type="Proteomes" id="UP000246715">
    <property type="component" value="Segment"/>
</dbReference>
<gene>
    <name evidence="2" type="primary">m812R</name>
    <name evidence="2" type="ORF">MT325_m812R</name>
</gene>
<accession>A7IVJ2</accession>
<keyword evidence="1" id="KW-1133">Transmembrane helix</keyword>
<protein>
    <submittedName>
        <fullName evidence="2">Uncharacterized protein m812R</fullName>
    </submittedName>
</protein>
<name>A7IVJ2_PBCVM</name>
<proteinExistence type="predicted"/>
<evidence type="ECO:0000256" key="1">
    <source>
        <dbReference type="SAM" id="Phobius"/>
    </source>
</evidence>
<feature type="transmembrane region" description="Helical" evidence="1">
    <location>
        <begin position="35"/>
        <end position="55"/>
    </location>
</feature>
<organism evidence="2 3">
    <name type="scientific">Paramecium bursaria Chlorella virus MT325</name>
    <name type="common">PBCV-MT325</name>
    <dbReference type="NCBI Taxonomy" id="346932"/>
    <lineage>
        <taxon>Viruses</taxon>
        <taxon>Varidnaviria</taxon>
        <taxon>Bamfordvirae</taxon>
        <taxon>Nucleocytoviricota</taxon>
        <taxon>Megaviricetes</taxon>
        <taxon>Algavirales</taxon>
        <taxon>Phycodnaviridae</taxon>
        <taxon>Chlorovirus</taxon>
        <taxon>Chlorovirus conductrix</taxon>
        <taxon>Paramecium bursaria Chlorella virus A1</taxon>
    </lineage>
</organism>
<sequence length="149" mass="17651">MVKNLRRHLHVILEKSNLIQTKGLNDVHGVEEHRVLIVVVFLIELFILWNLPFILDTFLWEALGDEFGKLLIYAHDADVFLDIIFRNACNGFLIEALMTDESQLKHCISYGKYKYLSYFARKKYIVIPSWRLTKRMSNSRLEKKLPQRN</sequence>
<keyword evidence="1" id="KW-0472">Membrane</keyword>
<organismHost>
    <name type="scientific">Paramecium bursaria</name>
    <dbReference type="NCBI Taxonomy" id="74790"/>
</organismHost>
<evidence type="ECO:0000313" key="2">
    <source>
        <dbReference type="EMBL" id="ABT14366.1"/>
    </source>
</evidence>
<keyword evidence="1" id="KW-0812">Transmembrane</keyword>